<reference evidence="1 2" key="1">
    <citation type="submission" date="2020-11" db="EMBL/GenBank/DDBJ databases">
        <title>Amino acid is mineralized and recycled by bacteria in oceanic microbiome.</title>
        <authorList>
            <person name="Zheng L.Y."/>
        </authorList>
    </citation>
    <scope>NUCLEOTIDE SEQUENCE [LARGE SCALE GENOMIC DNA]</scope>
    <source>
        <strain evidence="1 2">A32-1</strain>
    </source>
</reference>
<evidence type="ECO:0000313" key="2">
    <source>
        <dbReference type="Proteomes" id="UP000594480"/>
    </source>
</evidence>
<organism evidence="1 2">
    <name type="scientific">Microbacterium schleiferi</name>
    <dbReference type="NCBI Taxonomy" id="69362"/>
    <lineage>
        <taxon>Bacteria</taxon>
        <taxon>Bacillati</taxon>
        <taxon>Actinomycetota</taxon>
        <taxon>Actinomycetes</taxon>
        <taxon>Micrococcales</taxon>
        <taxon>Microbacteriaceae</taxon>
        <taxon>Microbacterium</taxon>
    </lineage>
</organism>
<sequence>MRTLIALDEPHATRLADELSRLGWDAQAQPVTAPGIAAARGAIRDAGDEAVELLVIAARHDTLTRELVTACDREGVRIVPVGEGEAPTRLAQAFGLGAPMSPRASGRELVRALRDPLPPVHAPRGQRRVIAVWGPAGSPGRSTIAIELAVELARDRAAALVDADSHASSIALALGLPDEGPGFAAACRQVHRGALDVAELERIALRLGRGPQVLTGINRPSRWPELREDRVRGALAVCREWVDDTVVDVAAPLDRDEEIVSDLAGDRRNAATIAALQEADLVVAVAGADPVGIGRFVRGYAQLRETVGGTPIAVIANRLRPGALGIDARGQVRRSLDRFAGIRDVWFVPQDPRSADAALLAARPIAEVARRSPIVSAVRRFVSEALAVDARTAA</sequence>
<dbReference type="EMBL" id="CP064760">
    <property type="protein sequence ID" value="QPE05240.1"/>
    <property type="molecule type" value="Genomic_DNA"/>
</dbReference>
<dbReference type="SUPFAM" id="SSF52540">
    <property type="entry name" value="P-loop containing nucleoside triphosphate hydrolases"/>
    <property type="match status" value="1"/>
</dbReference>
<name>A0A7S8MXZ6_9MICO</name>
<keyword evidence="2" id="KW-1185">Reference proteome</keyword>
<dbReference type="InterPro" id="IPR027417">
    <property type="entry name" value="P-loop_NTPase"/>
</dbReference>
<protein>
    <recommendedName>
        <fullName evidence="3">CobQ/CobB/MinD/ParA nucleotide binding domain-containing protein</fullName>
    </recommendedName>
</protein>
<accession>A0A7S8MXZ6</accession>
<dbReference type="Proteomes" id="UP000594480">
    <property type="component" value="Chromosome"/>
</dbReference>
<proteinExistence type="predicted"/>
<dbReference type="RefSeq" id="WP_195693258.1">
    <property type="nucleotide sequence ID" value="NZ_CP064760.1"/>
</dbReference>
<evidence type="ECO:0008006" key="3">
    <source>
        <dbReference type="Google" id="ProtNLM"/>
    </source>
</evidence>
<dbReference type="AlphaFoldDB" id="A0A7S8MXZ6"/>
<gene>
    <name evidence="1" type="ORF">IT882_03935</name>
</gene>
<dbReference type="KEGG" id="msf:IT882_03935"/>
<dbReference type="Gene3D" id="3.40.50.300">
    <property type="entry name" value="P-loop containing nucleotide triphosphate hydrolases"/>
    <property type="match status" value="1"/>
</dbReference>
<evidence type="ECO:0000313" key="1">
    <source>
        <dbReference type="EMBL" id="QPE05240.1"/>
    </source>
</evidence>